<evidence type="ECO:0000256" key="4">
    <source>
        <dbReference type="ARBA" id="ARBA00022989"/>
    </source>
</evidence>
<evidence type="ECO:0000256" key="1">
    <source>
        <dbReference type="ARBA" id="ARBA00004651"/>
    </source>
</evidence>
<feature type="transmembrane region" description="Helical" evidence="6">
    <location>
        <begin position="88"/>
        <end position="107"/>
    </location>
</feature>
<feature type="transmembrane region" description="Helical" evidence="6">
    <location>
        <begin position="154"/>
        <end position="171"/>
    </location>
</feature>
<feature type="transmembrane region" description="Helical" evidence="6">
    <location>
        <begin position="298"/>
        <end position="316"/>
    </location>
</feature>
<protein>
    <submittedName>
        <fullName evidence="7">O-antigen/teichoic acid export membrane protein</fullName>
    </submittedName>
</protein>
<evidence type="ECO:0000256" key="5">
    <source>
        <dbReference type="ARBA" id="ARBA00023136"/>
    </source>
</evidence>
<dbReference type="PANTHER" id="PTHR30250">
    <property type="entry name" value="PST FAMILY PREDICTED COLANIC ACID TRANSPORTER"/>
    <property type="match status" value="1"/>
</dbReference>
<dbReference type="InterPro" id="IPR050833">
    <property type="entry name" value="Poly_Biosynth_Transport"/>
</dbReference>
<evidence type="ECO:0000256" key="3">
    <source>
        <dbReference type="ARBA" id="ARBA00022692"/>
    </source>
</evidence>
<evidence type="ECO:0000313" key="8">
    <source>
        <dbReference type="Proteomes" id="UP000245921"/>
    </source>
</evidence>
<evidence type="ECO:0000313" key="7">
    <source>
        <dbReference type="EMBL" id="PWJ88084.1"/>
    </source>
</evidence>
<dbReference type="PANTHER" id="PTHR30250:SF27">
    <property type="entry name" value="POLYSACCHARIDE BIOSYNTHESIS PROTEIN"/>
    <property type="match status" value="1"/>
</dbReference>
<feature type="transmembrane region" description="Helical" evidence="6">
    <location>
        <begin position="328"/>
        <end position="351"/>
    </location>
</feature>
<dbReference type="Pfam" id="PF13440">
    <property type="entry name" value="Polysacc_synt_3"/>
    <property type="match status" value="1"/>
</dbReference>
<evidence type="ECO:0000256" key="6">
    <source>
        <dbReference type="SAM" id="Phobius"/>
    </source>
</evidence>
<feature type="transmembrane region" description="Helical" evidence="6">
    <location>
        <begin position="446"/>
        <end position="469"/>
    </location>
</feature>
<feature type="transmembrane region" description="Helical" evidence="6">
    <location>
        <begin position="422"/>
        <end position="440"/>
    </location>
</feature>
<comment type="caution">
    <text evidence="7">The sequence shown here is derived from an EMBL/GenBank/DDBJ whole genome shotgun (WGS) entry which is preliminary data.</text>
</comment>
<feature type="transmembrane region" description="Helical" evidence="6">
    <location>
        <begin position="363"/>
        <end position="382"/>
    </location>
</feature>
<name>A0AA45C560_9BACT</name>
<keyword evidence="3 6" id="KW-0812">Transmembrane</keyword>
<dbReference type="CDD" id="cd13128">
    <property type="entry name" value="MATE_Wzx_like"/>
    <property type="match status" value="1"/>
</dbReference>
<comment type="subcellular location">
    <subcellularLocation>
        <location evidence="1">Cell membrane</location>
        <topology evidence="1">Multi-pass membrane protein</topology>
    </subcellularLocation>
</comment>
<feature type="transmembrane region" description="Helical" evidence="6">
    <location>
        <begin position="119"/>
        <end position="142"/>
    </location>
</feature>
<dbReference type="AlphaFoldDB" id="A0AA45C560"/>
<feature type="transmembrane region" description="Helical" evidence="6">
    <location>
        <begin position="45"/>
        <end position="67"/>
    </location>
</feature>
<dbReference type="EMBL" id="QGGI01000020">
    <property type="protein sequence ID" value="PWJ88084.1"/>
    <property type="molecule type" value="Genomic_DNA"/>
</dbReference>
<keyword evidence="5 6" id="KW-0472">Membrane</keyword>
<accession>A0AA45C560</accession>
<feature type="transmembrane region" description="Helical" evidence="6">
    <location>
        <begin position="12"/>
        <end position="33"/>
    </location>
</feature>
<feature type="transmembrane region" description="Helical" evidence="6">
    <location>
        <begin position="388"/>
        <end position="410"/>
    </location>
</feature>
<evidence type="ECO:0000256" key="2">
    <source>
        <dbReference type="ARBA" id="ARBA00022475"/>
    </source>
</evidence>
<gene>
    <name evidence="7" type="ORF">C7380_12022</name>
</gene>
<keyword evidence="4 6" id="KW-1133">Transmembrane helix</keyword>
<keyword evidence="2" id="KW-1003">Cell membrane</keyword>
<proteinExistence type="predicted"/>
<dbReference type="RefSeq" id="WP_109606014.1">
    <property type="nucleotide sequence ID" value="NZ_QGGI01000020.1"/>
</dbReference>
<keyword evidence="8" id="KW-1185">Reference proteome</keyword>
<dbReference type="GO" id="GO:0005886">
    <property type="term" value="C:plasma membrane"/>
    <property type="evidence" value="ECO:0007669"/>
    <property type="project" value="UniProtKB-SubCell"/>
</dbReference>
<dbReference type="Proteomes" id="UP000245921">
    <property type="component" value="Unassembled WGS sequence"/>
</dbReference>
<feature type="transmembrane region" description="Helical" evidence="6">
    <location>
        <begin position="252"/>
        <end position="277"/>
    </location>
</feature>
<feature type="transmembrane region" description="Helical" evidence="6">
    <location>
        <begin position="177"/>
        <end position="197"/>
    </location>
</feature>
<feature type="transmembrane region" description="Helical" evidence="6">
    <location>
        <begin position="217"/>
        <end position="246"/>
    </location>
</feature>
<organism evidence="7 8">
    <name type="scientific">Oceanotoga teriensis</name>
    <dbReference type="NCBI Taxonomy" id="515440"/>
    <lineage>
        <taxon>Bacteria</taxon>
        <taxon>Thermotogati</taxon>
        <taxon>Thermotogota</taxon>
        <taxon>Thermotogae</taxon>
        <taxon>Petrotogales</taxon>
        <taxon>Petrotogaceae</taxon>
        <taxon>Oceanotoga</taxon>
    </lineage>
</organism>
<reference evidence="7 8" key="1">
    <citation type="submission" date="2018-05" db="EMBL/GenBank/DDBJ databases">
        <title>Genomic Encyclopedia of Type Strains, Phase IV (KMG-IV): sequencing the most valuable type-strain genomes for metagenomic binning, comparative biology and taxonomic classification.</title>
        <authorList>
            <person name="Goeker M."/>
        </authorList>
    </citation>
    <scope>NUCLEOTIDE SEQUENCE [LARGE SCALE GENOMIC DNA]</scope>
    <source>
        <strain evidence="7 8">DSM 24906</strain>
    </source>
</reference>
<sequence>MSIFREAGRTFLVKILGYFLGFLNSFIFARILGPSDFGVYSIANTIISFVTIFSLMGLNSGIIRFVGEWYGKDDFNKVSSFYSESIKISVFISIIASFLFYILRVPISNVFEFENLEYIIIIAFAIPFMTIFQVNGGLLRGVKKPSVFFFYEEILLRIVKLVIFFVLIYFLNPLNSLFAAMFLAILFVFLFSSFRVFKLIPNLKFIFKSNKKDSKELFKYSSYLMFVRFTEFMMGYVNTIIIGVFLNSESAGIYSISQILSGVLIFIYVSFNSIFVSNVADLFNNNKRLELEKLYSDITKIIIFLSLPLVIMMIVYSKSVLNIFGEEYVIGFKTLIILSLAQFVSISVGPNESLLSMSGNQKYSLINGIVIAVLNIFLNILLIPKYGIIGSAIGAGVSLIIVNILKYLEVYFILKINPYNKSYLKLFPISLIIFFFNFYIDRNFSTNLLYLIILGFVNYGILFLVYFLFSTKDEKNIIRKYFKK</sequence>